<proteinExistence type="inferred from homology"/>
<keyword evidence="6" id="KW-1185">Reference proteome</keyword>
<sequence length="185" mass="21268">MNNSMSQSLDDFIRGFTEAYKHQGRALLTQWDASWPSECETGDVNPDGMIQWRPCKRREKGDFGDTERALDMVFHDDIKTFYGRYWSEGLDASTQRGELQLLQAWNQDDFERLLQNLVGHVLMKRRLKQAETLFFAVTDDDDFIISLDNASGKVMLEQVGLEPEEILAESLAEFLAELTPVVQPE</sequence>
<dbReference type="Proteomes" id="UP000614272">
    <property type="component" value="Unassembled WGS sequence"/>
</dbReference>
<keyword evidence="2 4" id="KW-0997">Cell inner membrane</keyword>
<organism evidence="5 6">
    <name type="scientific">Lacimicrobium alkaliphilum</name>
    <dbReference type="NCBI Taxonomy" id="1526571"/>
    <lineage>
        <taxon>Bacteria</taxon>
        <taxon>Pseudomonadati</taxon>
        <taxon>Pseudomonadota</taxon>
        <taxon>Gammaproteobacteria</taxon>
        <taxon>Alteromonadales</taxon>
        <taxon>Alteromonadaceae</taxon>
        <taxon>Lacimicrobium</taxon>
    </lineage>
</organism>
<comment type="similarity">
    <text evidence="4">Belongs to the Syd family.</text>
</comment>
<dbReference type="NCBIfam" id="NF003439">
    <property type="entry name" value="PRK04968.1"/>
    <property type="match status" value="1"/>
</dbReference>
<dbReference type="Gene3D" id="3.40.1580.20">
    <property type="entry name" value="Syd protein"/>
    <property type="match status" value="1"/>
</dbReference>
<name>A0ABQ1RDK3_9ALTE</name>
<protein>
    <recommendedName>
        <fullName evidence="4">Protein Syd</fullName>
    </recommendedName>
</protein>
<dbReference type="EMBL" id="BMGJ01000008">
    <property type="protein sequence ID" value="GGD66955.1"/>
    <property type="molecule type" value="Genomic_DNA"/>
</dbReference>
<dbReference type="InterPro" id="IPR009948">
    <property type="entry name" value="Syd"/>
</dbReference>
<evidence type="ECO:0000313" key="5">
    <source>
        <dbReference type="EMBL" id="GGD66955.1"/>
    </source>
</evidence>
<dbReference type="InterPro" id="IPR038228">
    <property type="entry name" value="Syd_sf"/>
</dbReference>
<keyword evidence="3 4" id="KW-0472">Membrane</keyword>
<accession>A0ABQ1RDK3</accession>
<keyword evidence="1 4" id="KW-1003">Cell membrane</keyword>
<reference evidence="6" key="1">
    <citation type="journal article" date="2019" name="Int. J. Syst. Evol. Microbiol.">
        <title>The Global Catalogue of Microorganisms (GCM) 10K type strain sequencing project: providing services to taxonomists for standard genome sequencing and annotation.</title>
        <authorList>
            <consortium name="The Broad Institute Genomics Platform"/>
            <consortium name="The Broad Institute Genome Sequencing Center for Infectious Disease"/>
            <person name="Wu L."/>
            <person name="Ma J."/>
        </authorList>
    </citation>
    <scope>NUCLEOTIDE SEQUENCE [LARGE SCALE GENOMIC DNA]</scope>
    <source>
        <strain evidence="6">CGMCC 1.12923</strain>
    </source>
</reference>
<dbReference type="CDD" id="cd16323">
    <property type="entry name" value="Syd"/>
    <property type="match status" value="1"/>
</dbReference>
<gene>
    <name evidence="4" type="primary">syd</name>
    <name evidence="5" type="ORF">GCM10011357_22690</name>
</gene>
<comment type="caution">
    <text evidence="5">The sequence shown here is derived from an EMBL/GenBank/DDBJ whole genome shotgun (WGS) entry which is preliminary data.</text>
</comment>
<evidence type="ECO:0000256" key="2">
    <source>
        <dbReference type="ARBA" id="ARBA00022519"/>
    </source>
</evidence>
<evidence type="ECO:0000256" key="3">
    <source>
        <dbReference type="ARBA" id="ARBA00023136"/>
    </source>
</evidence>
<dbReference type="HAMAP" id="MF_01104">
    <property type="entry name" value="Syd"/>
    <property type="match status" value="1"/>
</dbReference>
<comment type="function">
    <text evidence="4">Interacts with the SecY protein in vivo. May bind preferentially to an uncomplexed state of SecY, thus functioning either as a chelating agent for excess SecY in the cell or as a regulatory factor that negatively controls the translocase function.</text>
</comment>
<evidence type="ECO:0000256" key="4">
    <source>
        <dbReference type="HAMAP-Rule" id="MF_01104"/>
    </source>
</evidence>
<evidence type="ECO:0000313" key="6">
    <source>
        <dbReference type="Proteomes" id="UP000614272"/>
    </source>
</evidence>
<comment type="subcellular location">
    <subcellularLocation>
        <location evidence="4">Cell inner membrane</location>
        <topology evidence="4">Peripheral membrane protein</topology>
        <orientation evidence="4">Cytoplasmic side</orientation>
    </subcellularLocation>
    <text evidence="4">Loosely associated with the cytoplasmic side of the inner membrane, probably via SecY.</text>
</comment>
<dbReference type="Pfam" id="PF07348">
    <property type="entry name" value="Syd"/>
    <property type="match status" value="1"/>
</dbReference>
<evidence type="ECO:0000256" key="1">
    <source>
        <dbReference type="ARBA" id="ARBA00022475"/>
    </source>
</evidence>
<dbReference type="RefSeq" id="WP_180237186.1">
    <property type="nucleotide sequence ID" value="NZ_BMGJ01000008.1"/>
</dbReference>